<feature type="transmembrane region" description="Helical" evidence="1">
    <location>
        <begin position="65"/>
        <end position="85"/>
    </location>
</feature>
<evidence type="ECO:0000313" key="2">
    <source>
        <dbReference type="EMBL" id="CAG8583640.1"/>
    </source>
</evidence>
<organism evidence="2 3">
    <name type="scientific">Paraglomus occultum</name>
    <dbReference type="NCBI Taxonomy" id="144539"/>
    <lineage>
        <taxon>Eukaryota</taxon>
        <taxon>Fungi</taxon>
        <taxon>Fungi incertae sedis</taxon>
        <taxon>Mucoromycota</taxon>
        <taxon>Glomeromycotina</taxon>
        <taxon>Glomeromycetes</taxon>
        <taxon>Paraglomerales</taxon>
        <taxon>Paraglomeraceae</taxon>
        <taxon>Paraglomus</taxon>
    </lineage>
</organism>
<dbReference type="Pfam" id="PF05462">
    <property type="entry name" value="Dicty_CAR"/>
    <property type="match status" value="1"/>
</dbReference>
<dbReference type="EMBL" id="CAJVPJ010001260">
    <property type="protein sequence ID" value="CAG8583640.1"/>
    <property type="molecule type" value="Genomic_DNA"/>
</dbReference>
<keyword evidence="3" id="KW-1185">Reference proteome</keyword>
<dbReference type="Gene3D" id="1.20.1070.10">
    <property type="entry name" value="Rhodopsin 7-helix transmembrane proteins"/>
    <property type="match status" value="1"/>
</dbReference>
<sequence>MLLGYAYNFDWNRAPLAVCYFQALASQYASFASIAWALVFTIKLYRLLVLCKQHEINDSRLHRHYYIFLTVYPIVGTILVSVVSIKERAVKARDFRCDIVDPIWVRLIGYNGHNLLITVLGTYFCVHSTIVVIQQLYKGKSLFQQHSTPIENTETTVRLSKSLSDGYTVKDNLDNRLEMFGLQSYPSITFLSSSANFSNNSSDDKKTVNNPQEISSYLTANVGKETLDKTHNITRVAAIRMVVFTIVYLIMNISVSVETVFSS</sequence>
<proteinExistence type="predicted"/>
<evidence type="ECO:0000256" key="1">
    <source>
        <dbReference type="SAM" id="Phobius"/>
    </source>
</evidence>
<dbReference type="AlphaFoldDB" id="A0A9N9BXW2"/>
<protein>
    <submittedName>
        <fullName evidence="2">5370_t:CDS:1</fullName>
    </submittedName>
</protein>
<dbReference type="Proteomes" id="UP000789572">
    <property type="component" value="Unassembled WGS sequence"/>
</dbReference>
<reference evidence="2" key="1">
    <citation type="submission" date="2021-06" db="EMBL/GenBank/DDBJ databases">
        <authorList>
            <person name="Kallberg Y."/>
            <person name="Tangrot J."/>
            <person name="Rosling A."/>
        </authorList>
    </citation>
    <scope>NUCLEOTIDE SEQUENCE</scope>
    <source>
        <strain evidence="2">IA702</strain>
    </source>
</reference>
<keyword evidence="1" id="KW-1133">Transmembrane helix</keyword>
<feature type="transmembrane region" description="Helical" evidence="1">
    <location>
        <begin position="20"/>
        <end position="45"/>
    </location>
</feature>
<gene>
    <name evidence="2" type="ORF">POCULU_LOCUS6615</name>
</gene>
<evidence type="ECO:0000313" key="3">
    <source>
        <dbReference type="Proteomes" id="UP000789572"/>
    </source>
</evidence>
<dbReference type="OrthoDB" id="3256745at2759"/>
<keyword evidence="1" id="KW-0472">Membrane</keyword>
<accession>A0A9N9BXW2</accession>
<keyword evidence="1" id="KW-0812">Transmembrane</keyword>
<name>A0A9N9BXW2_9GLOM</name>
<feature type="transmembrane region" description="Helical" evidence="1">
    <location>
        <begin position="237"/>
        <end position="257"/>
    </location>
</feature>
<feature type="transmembrane region" description="Helical" evidence="1">
    <location>
        <begin position="115"/>
        <end position="137"/>
    </location>
</feature>
<comment type="caution">
    <text evidence="2">The sequence shown here is derived from an EMBL/GenBank/DDBJ whole genome shotgun (WGS) entry which is preliminary data.</text>
</comment>